<keyword evidence="14 21" id="KW-0472">Membrane</keyword>
<evidence type="ECO:0000256" key="10">
    <source>
        <dbReference type="ARBA" id="ARBA00022741"/>
    </source>
</evidence>
<evidence type="ECO:0000256" key="20">
    <source>
        <dbReference type="PROSITE-ProRule" id="PRU10141"/>
    </source>
</evidence>
<keyword evidence="6" id="KW-0808">Transferase</keyword>
<keyword evidence="15" id="KW-1015">Disulfide bond</keyword>
<dbReference type="InterPro" id="IPR036426">
    <property type="entry name" value="Bulb-type_lectin_dom_sf"/>
</dbReference>
<proteinExistence type="predicted"/>
<sequence>MFRLHGSITPQVKFFGGGSLVRLIYSHPVNNQYTPYFTFAFYCNGNCNYFQLAILFNYTSTRLELPEIIWSANRNKLVRENSTLKFNREGRSVTGLKFTDFGNLVLIDKNNSFVWQSYDHPTNTLFLGQKLVEGQKLVASVSEFNWTEGLYSLSVTANGLFAFFASDPPLSYSETKISGPKTSKEPSYAKFFNGSFALYILNAEPNKPDRVISVPASSFVQYVRLDTDGHLYVYDFVNILSVVDLLTTSYEGDCGYPLVCGNYGICSSHYEYCTCPPVTEDGVGYFRPVDEYDPYLGCYEITPLSCEDPQSHLLLDLHDITYFNLRNGTNRTDYDSCRLACLSDCSCKVAFFRHPKNEVEGNCFIQSDVFSLVNYSDTKNSSRYNVHAFIKVQTPSSQPTGIIDDVPKAKDNVTPRSSTFILVASLAALLTLIIVIYVAVKKNNVIEEDEICLDHLQGIPSQFSYEDLKAATGNFRRKLGQGAFGTVYEGVLTNGVKVAVKRQNGLGNMKTSFLTEVQIIGGIHHIKLVRLLGFCADKSHRLLVYEIMGNGSLDKWIFGRKKDETLDWKTRKKIILDIAKGLTYLHDPIKIPGITHEECQNRILHLDITPQNILLDNKFNAKVADFGLSKLINREQSRVMTIMRGTPGYMAPEWLNSMITEKVDVFSFGVVVLEMLCGRKNLDFTQPEEYMQLLQLLEKMEKEDRLHDMIDKNCEDMQLHCEEVVEMMKVAEWCLQSEYSERPSMSVVVKVLEGLMDIKLNLNHNISSALPLSTTTEGLAASTSLLPSILSGPR</sequence>
<organism evidence="24 25">
    <name type="scientific">Aquilegia coerulea</name>
    <name type="common">Rocky mountain columbine</name>
    <dbReference type="NCBI Taxonomy" id="218851"/>
    <lineage>
        <taxon>Eukaryota</taxon>
        <taxon>Viridiplantae</taxon>
        <taxon>Streptophyta</taxon>
        <taxon>Embryophyta</taxon>
        <taxon>Tracheophyta</taxon>
        <taxon>Spermatophyta</taxon>
        <taxon>Magnoliopsida</taxon>
        <taxon>Ranunculales</taxon>
        <taxon>Ranunculaceae</taxon>
        <taxon>Thalictroideae</taxon>
        <taxon>Aquilegia</taxon>
    </lineage>
</organism>
<dbReference type="InterPro" id="IPR024171">
    <property type="entry name" value="SRK-like_kinase"/>
</dbReference>
<dbReference type="InterPro" id="IPR017441">
    <property type="entry name" value="Protein_kinase_ATP_BS"/>
</dbReference>
<evidence type="ECO:0000256" key="8">
    <source>
        <dbReference type="ARBA" id="ARBA00022729"/>
    </source>
</evidence>
<keyword evidence="7 21" id="KW-0812">Transmembrane</keyword>
<dbReference type="Proteomes" id="UP000230069">
    <property type="component" value="Unassembled WGS sequence"/>
</dbReference>
<evidence type="ECO:0000256" key="17">
    <source>
        <dbReference type="ARBA" id="ARBA00023180"/>
    </source>
</evidence>
<evidence type="ECO:0000256" key="3">
    <source>
        <dbReference type="ARBA" id="ARBA00022527"/>
    </source>
</evidence>
<evidence type="ECO:0000256" key="7">
    <source>
        <dbReference type="ARBA" id="ARBA00022692"/>
    </source>
</evidence>
<dbReference type="SUPFAM" id="SSF51110">
    <property type="entry name" value="alpha-D-mannose-specific plant lectins"/>
    <property type="match status" value="1"/>
</dbReference>
<evidence type="ECO:0000256" key="12">
    <source>
        <dbReference type="ARBA" id="ARBA00022840"/>
    </source>
</evidence>
<dbReference type="GO" id="GO:0030246">
    <property type="term" value="F:carbohydrate binding"/>
    <property type="evidence" value="ECO:0007669"/>
    <property type="project" value="UniProtKB-KW"/>
</dbReference>
<evidence type="ECO:0000313" key="24">
    <source>
        <dbReference type="EMBL" id="PIA33958.1"/>
    </source>
</evidence>
<keyword evidence="25" id="KW-1185">Reference proteome</keyword>
<comment type="catalytic activity">
    <reaction evidence="18">
        <text>L-threonyl-[protein] + ATP = O-phospho-L-threonyl-[protein] + ADP + H(+)</text>
        <dbReference type="Rhea" id="RHEA:46608"/>
        <dbReference type="Rhea" id="RHEA-COMP:11060"/>
        <dbReference type="Rhea" id="RHEA-COMP:11605"/>
        <dbReference type="ChEBI" id="CHEBI:15378"/>
        <dbReference type="ChEBI" id="CHEBI:30013"/>
        <dbReference type="ChEBI" id="CHEBI:30616"/>
        <dbReference type="ChEBI" id="CHEBI:61977"/>
        <dbReference type="ChEBI" id="CHEBI:456216"/>
        <dbReference type="EC" id="2.7.11.1"/>
    </reaction>
</comment>
<accession>A0A2G5CRR0</accession>
<dbReference type="AlphaFoldDB" id="A0A2G5CRR0"/>
<dbReference type="InterPro" id="IPR051343">
    <property type="entry name" value="G-type_lectin_kinases/EP1-like"/>
</dbReference>
<gene>
    <name evidence="24" type="ORF">AQUCO_03900079v1</name>
</gene>
<keyword evidence="8" id="KW-0732">Signal</keyword>
<keyword evidence="12 20" id="KW-0067">ATP-binding</keyword>
<evidence type="ECO:0000256" key="18">
    <source>
        <dbReference type="ARBA" id="ARBA00047899"/>
    </source>
</evidence>
<feature type="transmembrane region" description="Helical" evidence="21">
    <location>
        <begin position="420"/>
        <end position="440"/>
    </location>
</feature>
<dbReference type="EC" id="2.7.11.1" evidence="2"/>
<dbReference type="PROSITE" id="PS50011">
    <property type="entry name" value="PROTEIN_KINASE_DOM"/>
    <property type="match status" value="1"/>
</dbReference>
<dbReference type="FunFam" id="3.30.200.20:FF:000178">
    <property type="entry name" value="serine/threonine-protein kinase PBS1-like"/>
    <property type="match status" value="1"/>
</dbReference>
<feature type="domain" description="Bulb-type lectin" evidence="23">
    <location>
        <begin position="5"/>
        <end position="152"/>
    </location>
</feature>
<keyword evidence="4" id="KW-0245">EGF-like domain</keyword>
<evidence type="ECO:0000256" key="2">
    <source>
        <dbReference type="ARBA" id="ARBA00012513"/>
    </source>
</evidence>
<dbReference type="GO" id="GO:0004674">
    <property type="term" value="F:protein serine/threonine kinase activity"/>
    <property type="evidence" value="ECO:0007669"/>
    <property type="project" value="UniProtKB-KW"/>
</dbReference>
<dbReference type="STRING" id="218851.A0A2G5CRR0"/>
<dbReference type="PROSITE" id="PS50927">
    <property type="entry name" value="BULB_LECTIN"/>
    <property type="match status" value="1"/>
</dbReference>
<evidence type="ECO:0000256" key="5">
    <source>
        <dbReference type="ARBA" id="ARBA00022553"/>
    </source>
</evidence>
<keyword evidence="3" id="KW-0723">Serine/threonine-protein kinase</keyword>
<evidence type="ECO:0000256" key="9">
    <source>
        <dbReference type="ARBA" id="ARBA00022734"/>
    </source>
</evidence>
<dbReference type="SMART" id="SM00108">
    <property type="entry name" value="B_lectin"/>
    <property type="match status" value="1"/>
</dbReference>
<dbReference type="InterPro" id="IPR001480">
    <property type="entry name" value="Bulb-type_lectin_dom"/>
</dbReference>
<keyword evidence="16" id="KW-0675">Receptor</keyword>
<keyword evidence="17" id="KW-0325">Glycoprotein</keyword>
<dbReference type="GO" id="GO:0005524">
    <property type="term" value="F:ATP binding"/>
    <property type="evidence" value="ECO:0007669"/>
    <property type="project" value="UniProtKB-UniRule"/>
</dbReference>
<evidence type="ECO:0000256" key="11">
    <source>
        <dbReference type="ARBA" id="ARBA00022777"/>
    </source>
</evidence>
<reference evidence="24 25" key="1">
    <citation type="submission" date="2017-09" db="EMBL/GenBank/DDBJ databases">
        <title>WGS assembly of Aquilegia coerulea Goldsmith.</title>
        <authorList>
            <person name="Hodges S."/>
            <person name="Kramer E."/>
            <person name="Nordborg M."/>
            <person name="Tomkins J."/>
            <person name="Borevitz J."/>
            <person name="Derieg N."/>
            <person name="Yan J."/>
            <person name="Mihaltcheva S."/>
            <person name="Hayes R.D."/>
            <person name="Rokhsar D."/>
        </authorList>
    </citation>
    <scope>NUCLEOTIDE SEQUENCE [LARGE SCALE GENOMIC DNA]</scope>
    <source>
        <strain evidence="25">cv. Goldsmith</strain>
    </source>
</reference>
<dbReference type="PROSITE" id="PS00109">
    <property type="entry name" value="PROTEIN_KINASE_TYR"/>
    <property type="match status" value="1"/>
</dbReference>
<keyword evidence="10 20" id="KW-0547">Nucleotide-binding</keyword>
<dbReference type="EMBL" id="KZ305056">
    <property type="protein sequence ID" value="PIA33958.1"/>
    <property type="molecule type" value="Genomic_DNA"/>
</dbReference>
<keyword evidence="13 21" id="KW-1133">Transmembrane helix</keyword>
<evidence type="ECO:0000256" key="19">
    <source>
        <dbReference type="ARBA" id="ARBA00048679"/>
    </source>
</evidence>
<dbReference type="PROSITE" id="PS00107">
    <property type="entry name" value="PROTEIN_KINASE_ATP"/>
    <property type="match status" value="1"/>
</dbReference>
<dbReference type="Gene3D" id="3.30.200.20">
    <property type="entry name" value="Phosphorylase Kinase, domain 1"/>
    <property type="match status" value="1"/>
</dbReference>
<feature type="domain" description="Protein kinase" evidence="22">
    <location>
        <begin position="473"/>
        <end position="756"/>
    </location>
</feature>
<evidence type="ECO:0000259" key="23">
    <source>
        <dbReference type="PROSITE" id="PS50927"/>
    </source>
</evidence>
<dbReference type="PANTHER" id="PTHR47976:SF30">
    <property type="entry name" value="RECEPTOR-LIKE SERINE_THREONINE-PROTEIN KINASE"/>
    <property type="match status" value="1"/>
</dbReference>
<keyword evidence="5" id="KW-0597">Phosphoprotein</keyword>
<evidence type="ECO:0000256" key="13">
    <source>
        <dbReference type="ARBA" id="ARBA00022989"/>
    </source>
</evidence>
<dbReference type="Gene3D" id="1.10.510.10">
    <property type="entry name" value="Transferase(Phosphotransferase) domain 1"/>
    <property type="match status" value="1"/>
</dbReference>
<evidence type="ECO:0000259" key="22">
    <source>
        <dbReference type="PROSITE" id="PS50011"/>
    </source>
</evidence>
<dbReference type="InParanoid" id="A0A2G5CRR0"/>
<dbReference type="InterPro" id="IPR000719">
    <property type="entry name" value="Prot_kinase_dom"/>
</dbReference>
<dbReference type="OrthoDB" id="4062651at2759"/>
<dbReference type="Pfam" id="PF00069">
    <property type="entry name" value="Pkinase"/>
    <property type="match status" value="1"/>
</dbReference>
<dbReference type="InterPro" id="IPR008266">
    <property type="entry name" value="Tyr_kinase_AS"/>
</dbReference>
<evidence type="ECO:0000256" key="21">
    <source>
        <dbReference type="SAM" id="Phobius"/>
    </source>
</evidence>
<dbReference type="GO" id="GO:0016020">
    <property type="term" value="C:membrane"/>
    <property type="evidence" value="ECO:0007669"/>
    <property type="project" value="UniProtKB-SubCell"/>
</dbReference>
<feature type="binding site" evidence="20">
    <location>
        <position position="501"/>
    </location>
    <ligand>
        <name>ATP</name>
        <dbReference type="ChEBI" id="CHEBI:30616"/>
    </ligand>
</feature>
<evidence type="ECO:0000313" key="25">
    <source>
        <dbReference type="Proteomes" id="UP000230069"/>
    </source>
</evidence>
<evidence type="ECO:0000256" key="4">
    <source>
        <dbReference type="ARBA" id="ARBA00022536"/>
    </source>
</evidence>
<protein>
    <recommendedName>
        <fullName evidence="2">non-specific serine/threonine protein kinase</fullName>
        <ecNumber evidence="2">2.7.11.1</ecNumber>
    </recommendedName>
</protein>
<dbReference type="PANTHER" id="PTHR47976">
    <property type="entry name" value="G-TYPE LECTIN S-RECEPTOR-LIKE SERINE/THREONINE-PROTEIN KINASE SD2-5"/>
    <property type="match status" value="1"/>
</dbReference>
<evidence type="ECO:0000256" key="1">
    <source>
        <dbReference type="ARBA" id="ARBA00004479"/>
    </source>
</evidence>
<evidence type="ECO:0000256" key="15">
    <source>
        <dbReference type="ARBA" id="ARBA00023157"/>
    </source>
</evidence>
<comment type="subcellular location">
    <subcellularLocation>
        <location evidence="1">Membrane</location>
        <topology evidence="1">Single-pass type I membrane protein</topology>
    </subcellularLocation>
</comment>
<evidence type="ECO:0000256" key="6">
    <source>
        <dbReference type="ARBA" id="ARBA00022679"/>
    </source>
</evidence>
<keyword evidence="9" id="KW-0430">Lectin</keyword>
<keyword evidence="11" id="KW-0418">Kinase</keyword>
<comment type="catalytic activity">
    <reaction evidence="19">
        <text>L-seryl-[protein] + ATP = O-phospho-L-seryl-[protein] + ADP + H(+)</text>
        <dbReference type="Rhea" id="RHEA:17989"/>
        <dbReference type="Rhea" id="RHEA-COMP:9863"/>
        <dbReference type="Rhea" id="RHEA-COMP:11604"/>
        <dbReference type="ChEBI" id="CHEBI:15378"/>
        <dbReference type="ChEBI" id="CHEBI:29999"/>
        <dbReference type="ChEBI" id="CHEBI:30616"/>
        <dbReference type="ChEBI" id="CHEBI:83421"/>
        <dbReference type="ChEBI" id="CHEBI:456216"/>
        <dbReference type="EC" id="2.7.11.1"/>
    </reaction>
</comment>
<dbReference type="PIRSF" id="PIRSF000641">
    <property type="entry name" value="SRK"/>
    <property type="match status" value="1"/>
</dbReference>
<evidence type="ECO:0000256" key="16">
    <source>
        <dbReference type="ARBA" id="ARBA00023170"/>
    </source>
</evidence>
<dbReference type="InterPro" id="IPR011009">
    <property type="entry name" value="Kinase-like_dom_sf"/>
</dbReference>
<dbReference type="FunFam" id="1.10.510.10:FF:000248">
    <property type="entry name" value="S-receptor-like kinase 5"/>
    <property type="match status" value="1"/>
</dbReference>
<dbReference type="SUPFAM" id="SSF56112">
    <property type="entry name" value="Protein kinase-like (PK-like)"/>
    <property type="match status" value="1"/>
</dbReference>
<evidence type="ECO:0000256" key="14">
    <source>
        <dbReference type="ARBA" id="ARBA00023136"/>
    </source>
</evidence>
<name>A0A2G5CRR0_AQUCA</name>